<dbReference type="PANTHER" id="PTHR12775">
    <property type="entry name" value="PROTEIN C20ORF43 HOMOLOG"/>
    <property type="match status" value="1"/>
</dbReference>
<evidence type="ECO:0000256" key="2">
    <source>
        <dbReference type="SAM" id="MobiDB-lite"/>
    </source>
</evidence>
<proteinExistence type="inferred from homology"/>
<dbReference type="OrthoDB" id="247013at2759"/>
<feature type="compositionally biased region" description="Polar residues" evidence="2">
    <location>
        <begin position="233"/>
        <end position="242"/>
    </location>
</feature>
<dbReference type="GeneID" id="54348662"/>
<protein>
    <submittedName>
        <fullName evidence="3">DUF602-domain-containing protein</fullName>
    </submittedName>
</protein>
<evidence type="ECO:0000313" key="4">
    <source>
        <dbReference type="Proteomes" id="UP000800082"/>
    </source>
</evidence>
<comment type="similarity">
    <text evidence="1">Belongs to the rtf2 family.</text>
</comment>
<accession>A0A6A5S578</accession>
<dbReference type="RefSeq" id="XP_033452885.1">
    <property type="nucleotide sequence ID" value="XM_033590994.1"/>
</dbReference>
<dbReference type="GO" id="GO:0005634">
    <property type="term" value="C:nucleus"/>
    <property type="evidence" value="ECO:0007669"/>
    <property type="project" value="TreeGrafter"/>
</dbReference>
<dbReference type="Proteomes" id="UP000800082">
    <property type="component" value="Unassembled WGS sequence"/>
</dbReference>
<evidence type="ECO:0000313" key="3">
    <source>
        <dbReference type="EMBL" id="KAF1932637.1"/>
    </source>
</evidence>
<evidence type="ECO:0000256" key="1">
    <source>
        <dbReference type="ARBA" id="ARBA00009885"/>
    </source>
</evidence>
<keyword evidence="4" id="KW-1185">Reference proteome</keyword>
<organism evidence="3 4">
    <name type="scientific">Didymella exigua CBS 183.55</name>
    <dbReference type="NCBI Taxonomy" id="1150837"/>
    <lineage>
        <taxon>Eukaryota</taxon>
        <taxon>Fungi</taxon>
        <taxon>Dikarya</taxon>
        <taxon>Ascomycota</taxon>
        <taxon>Pezizomycotina</taxon>
        <taxon>Dothideomycetes</taxon>
        <taxon>Pleosporomycetidae</taxon>
        <taxon>Pleosporales</taxon>
        <taxon>Pleosporineae</taxon>
        <taxon>Didymellaceae</taxon>
        <taxon>Didymella</taxon>
    </lineage>
</organism>
<reference evidence="3" key="1">
    <citation type="journal article" date="2020" name="Stud. Mycol.">
        <title>101 Dothideomycetes genomes: a test case for predicting lifestyles and emergence of pathogens.</title>
        <authorList>
            <person name="Haridas S."/>
            <person name="Albert R."/>
            <person name="Binder M."/>
            <person name="Bloem J."/>
            <person name="Labutti K."/>
            <person name="Salamov A."/>
            <person name="Andreopoulos B."/>
            <person name="Baker S."/>
            <person name="Barry K."/>
            <person name="Bills G."/>
            <person name="Bluhm B."/>
            <person name="Cannon C."/>
            <person name="Castanera R."/>
            <person name="Culley D."/>
            <person name="Daum C."/>
            <person name="Ezra D."/>
            <person name="Gonzalez J."/>
            <person name="Henrissat B."/>
            <person name="Kuo A."/>
            <person name="Liang C."/>
            <person name="Lipzen A."/>
            <person name="Lutzoni F."/>
            <person name="Magnuson J."/>
            <person name="Mondo S."/>
            <person name="Nolan M."/>
            <person name="Ohm R."/>
            <person name="Pangilinan J."/>
            <person name="Park H.-J."/>
            <person name="Ramirez L."/>
            <person name="Alfaro M."/>
            <person name="Sun H."/>
            <person name="Tritt A."/>
            <person name="Yoshinaga Y."/>
            <person name="Zwiers L.-H."/>
            <person name="Turgeon B."/>
            <person name="Goodwin S."/>
            <person name="Spatafora J."/>
            <person name="Crous P."/>
            <person name="Grigoriev I."/>
        </authorList>
    </citation>
    <scope>NUCLEOTIDE SEQUENCE</scope>
    <source>
        <strain evidence="3">CBS 183.55</strain>
    </source>
</reference>
<feature type="compositionally biased region" description="Basic residues" evidence="2">
    <location>
        <begin position="211"/>
        <end position="224"/>
    </location>
</feature>
<dbReference type="AlphaFoldDB" id="A0A6A5S578"/>
<feature type="region of interest" description="Disordered" evidence="2">
    <location>
        <begin position="207"/>
        <end position="344"/>
    </location>
</feature>
<dbReference type="InterPro" id="IPR006735">
    <property type="entry name" value="Rtf2"/>
</dbReference>
<sequence>MGNDGGSIPKRCELVKEAAKALTTTQAKEQLTEQQEYHWSTCPLSRKPLATPVVSDAAGTLYNKDSVIEFLLKEDGREKEEEGKVADVKSDGQFVELGCVGDRVKGMKDVVEVKFEIGEEEKKEGSGRKESWMCPITGRELGPGAKAVYIVPCGHAFAGSVVKEVAGCVCLQCNEPYVENDVIPILPTVPTDLARLNLRIKTLREKGFTHALKKPPGSKKRKKNADKEMSGAFVSTDTNGTPSKSKSSSDEDRSKSKTNGSKANDTNSVSKVSGEKKDTADNGIKNSATASLTRKVMEEQEERNKRRKLGQNENVKSLFNTSNNAPSKGNSADYMTRGFSIGKK</sequence>
<name>A0A6A5S578_9PLEO</name>
<dbReference type="GO" id="GO:0006274">
    <property type="term" value="P:DNA replication termination"/>
    <property type="evidence" value="ECO:0007669"/>
    <property type="project" value="TreeGrafter"/>
</dbReference>
<dbReference type="InterPro" id="IPR027799">
    <property type="entry name" value="Rtf2_RING-finger"/>
</dbReference>
<dbReference type="EMBL" id="ML978958">
    <property type="protein sequence ID" value="KAF1932637.1"/>
    <property type="molecule type" value="Genomic_DNA"/>
</dbReference>
<dbReference type="PANTHER" id="PTHR12775:SF0">
    <property type="entry name" value="REPLICATION TERMINATION FACTOR 2"/>
    <property type="match status" value="1"/>
</dbReference>
<feature type="compositionally biased region" description="Polar residues" evidence="2">
    <location>
        <begin position="258"/>
        <end position="271"/>
    </location>
</feature>
<dbReference type="Pfam" id="PF04641">
    <property type="entry name" value="Rtf2"/>
    <property type="match status" value="1"/>
</dbReference>
<dbReference type="CDD" id="cd16653">
    <property type="entry name" value="RING-like_Rtf2"/>
    <property type="match status" value="1"/>
</dbReference>
<gene>
    <name evidence="3" type="ORF">M421DRAFT_416252</name>
</gene>
<feature type="compositionally biased region" description="Basic and acidic residues" evidence="2">
    <location>
        <begin position="295"/>
        <end position="304"/>
    </location>
</feature>
<feature type="compositionally biased region" description="Polar residues" evidence="2">
    <location>
        <begin position="311"/>
        <end position="330"/>
    </location>
</feature>